<keyword evidence="3" id="KW-0732">Signal</keyword>
<feature type="transmembrane region" description="Helical" evidence="6">
    <location>
        <begin position="466"/>
        <end position="489"/>
    </location>
</feature>
<protein>
    <submittedName>
        <fullName evidence="10">Intimal thickness related receptor IRP domain-containing protein</fullName>
    </submittedName>
    <submittedName>
        <fullName evidence="9">Lung seven transmembrane receptor family protein</fullName>
    </submittedName>
</protein>
<dbReference type="Pfam" id="PF06814">
    <property type="entry name" value="GOST_TM"/>
    <property type="match status" value="1"/>
</dbReference>
<keyword evidence="2 6" id="KW-0812">Transmembrane</keyword>
<evidence type="ECO:0000256" key="2">
    <source>
        <dbReference type="ARBA" id="ARBA00022692"/>
    </source>
</evidence>
<accession>A0A0K0EHR8</accession>
<dbReference type="InterPro" id="IPR009637">
    <property type="entry name" value="GPR107/GPR108-like"/>
</dbReference>
<evidence type="ECO:0000256" key="4">
    <source>
        <dbReference type="ARBA" id="ARBA00022989"/>
    </source>
</evidence>
<keyword evidence="5 6" id="KW-0472">Membrane</keyword>
<evidence type="ECO:0000256" key="3">
    <source>
        <dbReference type="ARBA" id="ARBA00022729"/>
    </source>
</evidence>
<dbReference type="PANTHER" id="PTHR21229:SF2">
    <property type="entry name" value="RE59932P"/>
    <property type="match status" value="1"/>
</dbReference>
<comment type="subcellular location">
    <subcellularLocation>
        <location evidence="1">Membrane</location>
        <topology evidence="1">Multi-pass membrane protein</topology>
    </subcellularLocation>
</comment>
<keyword evidence="8" id="KW-1185">Reference proteome</keyword>
<reference evidence="9" key="1">
    <citation type="submission" date="2015-08" db="UniProtKB">
        <authorList>
            <consortium name="WormBaseParasite"/>
        </authorList>
    </citation>
    <scope>IDENTIFICATION</scope>
</reference>
<name>A0A0K0EHR8_STRER</name>
<feature type="transmembrane region" description="Helical" evidence="6">
    <location>
        <begin position="360"/>
        <end position="378"/>
    </location>
</feature>
<evidence type="ECO:0000313" key="8">
    <source>
        <dbReference type="Proteomes" id="UP000035681"/>
    </source>
</evidence>
<dbReference type="Proteomes" id="UP000035681">
    <property type="component" value="Unplaced"/>
</dbReference>
<evidence type="ECO:0000313" key="10">
    <source>
        <dbReference type="WBParaSite" id="TCONS_00000878.p1"/>
    </source>
</evidence>
<feature type="transmembrane region" description="Helical" evidence="6">
    <location>
        <begin position="322"/>
        <end position="348"/>
    </location>
</feature>
<evidence type="ECO:0000256" key="1">
    <source>
        <dbReference type="ARBA" id="ARBA00004141"/>
    </source>
</evidence>
<dbReference type="GO" id="GO:0005794">
    <property type="term" value="C:Golgi apparatus"/>
    <property type="evidence" value="ECO:0007669"/>
    <property type="project" value="TreeGrafter"/>
</dbReference>
<dbReference type="WBParaSite" id="TCONS_00000878.p1">
    <property type="protein sequence ID" value="TCONS_00000878.p1"/>
    <property type="gene ID" value="XLOC_000838"/>
</dbReference>
<evidence type="ECO:0000259" key="7">
    <source>
        <dbReference type="Pfam" id="PF06814"/>
    </source>
</evidence>
<evidence type="ECO:0000313" key="9">
    <source>
        <dbReference type="WBParaSite" id="SSTP_0000902200.1"/>
    </source>
</evidence>
<feature type="domain" description="GOST seven transmembrane" evidence="7">
    <location>
        <begin position="251"/>
        <end position="496"/>
    </location>
</feature>
<feature type="transmembrane region" description="Helical" evidence="6">
    <location>
        <begin position="434"/>
        <end position="454"/>
    </location>
</feature>
<feature type="transmembrane region" description="Helical" evidence="6">
    <location>
        <begin position="255"/>
        <end position="275"/>
    </location>
</feature>
<sequence length="568" mass="65928">MTGLLKFFLYLLFGLISIINICYGKIHHLSLKNDFRRNIHISSFGFDTIGTIQFKLTNFTVPDELLSNHEHNLGDIGFTFSRGKTIIEGTRTNPYVCQLQNQDQNLDVLFFIFNFSKKTLDITRSGYIKNLTVCPNIDNCWDILDDDSMDLYTEKKVENKGMLKKLKDYIFSTKDIEDEYKSYIPLTQVGNTFSGSFAIRFTDKQRGLYNLIFHNCLKYKENGFDARVAVNFVLDIVEKNENSYLSAGDIPKPQLYLYLSFAFIFAEIVWINGLCNSRSDEIFKVHYLMTILITLKCMSLLFHGINYYYVSVTGHQREFWTILFYITHLIKGTLLFGTIVLIGTGYTFFKNYFTTRDRNILMLVLPLQILDNIALIILQESEFSDTGYQFWFEIFVFFDIICCFLILLPIVWSIRHLQEGANTDGKAAMNLQKLRLFQEFYAITIGYAYITRVSKVLVDLSAPFDYVYLSDVIVEVSSLLFFIIVGYKFRPQKTNPYFRLSQDNDENSFPLTSNGLYENISRVNNLHTIENEIENIPGTFVNKDLSSDDENSEINFTHKNTDTNVLLN</sequence>
<feature type="transmembrane region" description="Helical" evidence="6">
    <location>
        <begin position="287"/>
        <end position="310"/>
    </location>
</feature>
<proteinExistence type="predicted"/>
<dbReference type="PANTHER" id="PTHR21229">
    <property type="entry name" value="LUNG SEVEN TRANSMEMBRANE RECEPTOR"/>
    <property type="match status" value="1"/>
</dbReference>
<evidence type="ECO:0000256" key="5">
    <source>
        <dbReference type="ARBA" id="ARBA00023136"/>
    </source>
</evidence>
<evidence type="ECO:0000256" key="6">
    <source>
        <dbReference type="SAM" id="Phobius"/>
    </source>
</evidence>
<keyword evidence="4 6" id="KW-1133">Transmembrane helix</keyword>
<dbReference type="AlphaFoldDB" id="A0A0K0EHR8"/>
<dbReference type="GO" id="GO:0016020">
    <property type="term" value="C:membrane"/>
    <property type="evidence" value="ECO:0007669"/>
    <property type="project" value="UniProtKB-SubCell"/>
</dbReference>
<dbReference type="InterPro" id="IPR053937">
    <property type="entry name" value="GOST_TM"/>
</dbReference>
<dbReference type="WBParaSite" id="SSTP_0000902200.1">
    <property type="protein sequence ID" value="SSTP_0000902200.1"/>
    <property type="gene ID" value="SSTP_0000902200"/>
</dbReference>
<feature type="transmembrane region" description="Helical" evidence="6">
    <location>
        <begin position="390"/>
        <end position="414"/>
    </location>
</feature>
<organism evidence="9">
    <name type="scientific">Strongyloides stercoralis</name>
    <name type="common">Threadworm</name>
    <dbReference type="NCBI Taxonomy" id="6248"/>
    <lineage>
        <taxon>Eukaryota</taxon>
        <taxon>Metazoa</taxon>
        <taxon>Ecdysozoa</taxon>
        <taxon>Nematoda</taxon>
        <taxon>Chromadorea</taxon>
        <taxon>Rhabditida</taxon>
        <taxon>Tylenchina</taxon>
        <taxon>Panagrolaimomorpha</taxon>
        <taxon>Strongyloidoidea</taxon>
        <taxon>Strongyloididae</taxon>
        <taxon>Strongyloides</taxon>
    </lineage>
</organism>